<organism evidence="5">
    <name type="scientific">Dissoconium aciculare CBS 342.82</name>
    <dbReference type="NCBI Taxonomy" id="1314786"/>
    <lineage>
        <taxon>Eukaryota</taxon>
        <taxon>Fungi</taxon>
        <taxon>Dikarya</taxon>
        <taxon>Ascomycota</taxon>
        <taxon>Pezizomycotina</taxon>
        <taxon>Dothideomycetes</taxon>
        <taxon>Dothideomycetidae</taxon>
        <taxon>Mycosphaerellales</taxon>
        <taxon>Dissoconiaceae</taxon>
        <taxon>Dissoconium</taxon>
    </lineage>
</organism>
<evidence type="ECO:0000256" key="2">
    <source>
        <dbReference type="SAM" id="MobiDB-lite"/>
    </source>
</evidence>
<reference evidence="5" key="1">
    <citation type="submission" date="2020-01" db="EMBL/GenBank/DDBJ databases">
        <authorList>
            <consortium name="DOE Joint Genome Institute"/>
            <person name="Haridas S."/>
            <person name="Albert R."/>
            <person name="Binder M."/>
            <person name="Bloem J."/>
            <person name="Labutti K."/>
            <person name="Salamov A."/>
            <person name="Andreopoulos B."/>
            <person name="Baker S.E."/>
            <person name="Barry K."/>
            <person name="Bills G."/>
            <person name="Bluhm B.H."/>
            <person name="Cannon C."/>
            <person name="Castanera R."/>
            <person name="Culley D.E."/>
            <person name="Daum C."/>
            <person name="Ezra D."/>
            <person name="Gonzalez J.B."/>
            <person name="Henrissat B."/>
            <person name="Kuo A."/>
            <person name="Liang C."/>
            <person name="Lipzen A."/>
            <person name="Lutzoni F."/>
            <person name="Magnuson J."/>
            <person name="Mondo S."/>
            <person name="Nolan M."/>
            <person name="Ohm R."/>
            <person name="Pangilinan J."/>
            <person name="Park H.-J."/>
            <person name="Ramirez L."/>
            <person name="Alfaro M."/>
            <person name="Sun H."/>
            <person name="Tritt A."/>
            <person name="Yoshinaga Y."/>
            <person name="Zwiers L.-H."/>
            <person name="Turgeon B.G."/>
            <person name="Goodwin S.B."/>
            <person name="Spatafora J.W."/>
            <person name="Crous P.W."/>
            <person name="Grigoriev I.V."/>
        </authorList>
    </citation>
    <scope>NUCLEOTIDE SEQUENCE</scope>
    <source>
        <strain evidence="5">CBS 342.82</strain>
    </source>
</reference>
<accession>A0A6J3LVW0</accession>
<keyword evidence="4" id="KW-1185">Reference proteome</keyword>
<feature type="compositionally biased region" description="Low complexity" evidence="2">
    <location>
        <begin position="448"/>
        <end position="457"/>
    </location>
</feature>
<keyword evidence="3" id="KW-0472">Membrane</keyword>
<dbReference type="Proteomes" id="UP000504637">
    <property type="component" value="Unplaced"/>
</dbReference>
<evidence type="ECO:0000256" key="1">
    <source>
        <dbReference type="SAM" id="Coils"/>
    </source>
</evidence>
<feature type="region of interest" description="Disordered" evidence="2">
    <location>
        <begin position="123"/>
        <end position="212"/>
    </location>
</feature>
<feature type="coiled-coil region" evidence="1">
    <location>
        <begin position="383"/>
        <end position="410"/>
    </location>
</feature>
<evidence type="ECO:0000313" key="4">
    <source>
        <dbReference type="Proteomes" id="UP000504637"/>
    </source>
</evidence>
<feature type="region of interest" description="Disordered" evidence="2">
    <location>
        <begin position="574"/>
        <end position="613"/>
    </location>
</feature>
<dbReference type="OrthoDB" id="5369448at2759"/>
<feature type="region of interest" description="Disordered" evidence="2">
    <location>
        <begin position="80"/>
        <end position="106"/>
    </location>
</feature>
<evidence type="ECO:0008006" key="6">
    <source>
        <dbReference type="Google" id="ProtNLM"/>
    </source>
</evidence>
<keyword evidence="1" id="KW-0175">Coiled coil</keyword>
<reference evidence="5" key="3">
    <citation type="submission" date="2025-08" db="UniProtKB">
        <authorList>
            <consortium name="RefSeq"/>
        </authorList>
    </citation>
    <scope>IDENTIFICATION</scope>
    <source>
        <strain evidence="5">CBS 342.82</strain>
    </source>
</reference>
<feature type="transmembrane region" description="Helical" evidence="3">
    <location>
        <begin position="502"/>
        <end position="520"/>
    </location>
</feature>
<name>A0A6J3LVW0_9PEZI</name>
<feature type="region of interest" description="Disordered" evidence="2">
    <location>
        <begin position="419"/>
        <end position="472"/>
    </location>
</feature>
<dbReference type="RefSeq" id="XP_033456936.1">
    <property type="nucleotide sequence ID" value="XM_033605606.1"/>
</dbReference>
<keyword evidence="3" id="KW-1133">Transmembrane helix</keyword>
<reference evidence="5" key="2">
    <citation type="submission" date="2020-04" db="EMBL/GenBank/DDBJ databases">
        <authorList>
            <consortium name="NCBI Genome Project"/>
        </authorList>
    </citation>
    <scope>NUCLEOTIDE SEQUENCE</scope>
    <source>
        <strain evidence="5">CBS 342.82</strain>
    </source>
</reference>
<dbReference type="AlphaFoldDB" id="A0A6J3LVW0"/>
<evidence type="ECO:0000256" key="3">
    <source>
        <dbReference type="SAM" id="Phobius"/>
    </source>
</evidence>
<sequence>MARQTKAPRFTIYEDVAGATGTTTKPTKIPRSAAPPPPHIEPSDPDHRGPTDELSRVATLKHNATPSIPDDEYSVEDFAAGDDTLVEPYERTDSPLSGVQGDEDGDLHNARRASILTSTSISSFPESSYDVDHDDRTTPLHHPYSPQSVRAAFRRPSSVRRMQMTSPTPFERSPRRSVLHQTRSRPGTPRSAPPSSIKGSPKPRRLPEEDDESRDYPLVLLHVTLLPADIRWSPEVLRRLLPQNILDNLELLRCKISETVAQRGILIQHPKGEYELLEERLLQSLELSKERVTKCGHFRARDSVSSAVSSVSSVKDSDSAIGSDIETCSTCHQHMKPAQSGAAGEKVWAVKIFAANGLLGPSAWAAAWSDMERVDVEIFPWIDADLRKQLDAAQTEADAAQDLLNEQEESRIRAILEEQARTAGEGRGPTSSDFALDPPAADPDRHLSPSPAHASSSDPNNTTPRRKPRLSLPEIYRRPADIPLSILLRNYLFLLAQDRKNVIIFVLGVLVLYLGLLSGGSSSAASRLSPIATGALEVPAMYDVDLVATAAGAAASPVLTPATNATVELFSDDAGKTGAMSSPSDDSDGEAESSAAAAAADGDEVPGTDARAS</sequence>
<proteinExistence type="predicted"/>
<protein>
    <recommendedName>
        <fullName evidence="6">Pathway-specific nitrogen regulator</fullName>
    </recommendedName>
</protein>
<evidence type="ECO:0000313" key="5">
    <source>
        <dbReference type="RefSeq" id="XP_033456936.1"/>
    </source>
</evidence>
<feature type="region of interest" description="Disordered" evidence="2">
    <location>
        <begin position="1"/>
        <end position="55"/>
    </location>
</feature>
<feature type="compositionally biased region" description="Basic and acidic residues" evidence="2">
    <location>
        <begin position="41"/>
        <end position="55"/>
    </location>
</feature>
<dbReference type="GeneID" id="54363406"/>
<gene>
    <name evidence="5" type="ORF">K489DRAFT_383454</name>
</gene>
<feature type="compositionally biased region" description="Low complexity" evidence="2">
    <location>
        <begin position="17"/>
        <end position="32"/>
    </location>
</feature>
<keyword evidence="3" id="KW-0812">Transmembrane</keyword>